<dbReference type="NCBIfam" id="TIGR00527">
    <property type="entry name" value="gcvH"/>
    <property type="match status" value="1"/>
</dbReference>
<name>A0A0S7XXA4_UNCSA</name>
<dbReference type="PROSITE" id="PS50968">
    <property type="entry name" value="BIOTINYL_LIPOYL"/>
    <property type="match status" value="1"/>
</dbReference>
<dbReference type="AlphaFoldDB" id="A0A0S7XXA4"/>
<feature type="modified residue" description="N6-lipoyllysine" evidence="3 4">
    <location>
        <position position="65"/>
    </location>
</feature>
<dbReference type="CDD" id="cd06848">
    <property type="entry name" value="GCS_H"/>
    <property type="match status" value="1"/>
</dbReference>
<dbReference type="NCBIfam" id="NF002270">
    <property type="entry name" value="PRK01202.1"/>
    <property type="match status" value="1"/>
</dbReference>
<dbReference type="Proteomes" id="UP000051861">
    <property type="component" value="Unassembled WGS sequence"/>
</dbReference>
<comment type="function">
    <text evidence="3">The glycine cleavage system catalyzes the degradation of glycine. The H protein shuttles the methylamine group of glycine from the P protein to the T protein.</text>
</comment>
<comment type="subunit">
    <text evidence="3">The glycine cleavage system is composed of four proteins: P, T, L and H.</text>
</comment>
<dbReference type="Gene3D" id="2.40.50.100">
    <property type="match status" value="1"/>
</dbReference>
<evidence type="ECO:0000256" key="3">
    <source>
        <dbReference type="HAMAP-Rule" id="MF_00272"/>
    </source>
</evidence>
<dbReference type="HAMAP" id="MF_00272">
    <property type="entry name" value="GcvH"/>
    <property type="match status" value="1"/>
</dbReference>
<evidence type="ECO:0000313" key="6">
    <source>
        <dbReference type="EMBL" id="KPJ67064.1"/>
    </source>
</evidence>
<dbReference type="Pfam" id="PF01597">
    <property type="entry name" value="GCV_H"/>
    <property type="match status" value="1"/>
</dbReference>
<organism evidence="6 7">
    <name type="scientific">candidate division WOR-1 bacterium DG_54_3</name>
    <dbReference type="NCBI Taxonomy" id="1703775"/>
    <lineage>
        <taxon>Bacteria</taxon>
        <taxon>Bacillati</taxon>
        <taxon>Saganbacteria</taxon>
    </lineage>
</organism>
<feature type="domain" description="Lipoyl-binding" evidence="5">
    <location>
        <begin position="24"/>
        <end position="106"/>
    </location>
</feature>
<evidence type="ECO:0000259" key="5">
    <source>
        <dbReference type="PROSITE" id="PS50968"/>
    </source>
</evidence>
<evidence type="ECO:0000313" key="7">
    <source>
        <dbReference type="Proteomes" id="UP000051861"/>
    </source>
</evidence>
<dbReference type="GO" id="GO:0009249">
    <property type="term" value="P:protein lipoylation"/>
    <property type="evidence" value="ECO:0007669"/>
    <property type="project" value="TreeGrafter"/>
</dbReference>
<dbReference type="GO" id="GO:0019464">
    <property type="term" value="P:glycine decarboxylation via glycine cleavage system"/>
    <property type="evidence" value="ECO:0007669"/>
    <property type="project" value="UniProtKB-UniRule"/>
</dbReference>
<dbReference type="PATRIC" id="fig|1703775.3.peg.2924"/>
<dbReference type="SUPFAM" id="SSF51230">
    <property type="entry name" value="Single hybrid motif"/>
    <property type="match status" value="1"/>
</dbReference>
<evidence type="ECO:0000256" key="2">
    <source>
        <dbReference type="ARBA" id="ARBA00022823"/>
    </source>
</evidence>
<protein>
    <recommendedName>
        <fullName evidence="3">Glycine cleavage system H protein</fullName>
    </recommendedName>
</protein>
<keyword evidence="2 3" id="KW-0450">Lipoyl</keyword>
<dbReference type="GO" id="GO:0005960">
    <property type="term" value="C:glycine cleavage complex"/>
    <property type="evidence" value="ECO:0007669"/>
    <property type="project" value="InterPro"/>
</dbReference>
<sequence length="128" mass="14276">MTDLYPDNLRYSKEHEWVKADGKTATIGITHYAQDQLGDVVYVELPSLGKELKAMEELGVVESVKSVSSLYCPVSGKVIEVNSALNDNPQLVNESPYQKGWIIKTEMSNPADLDRLLSSADYKKLVEK</sequence>
<dbReference type="PANTHER" id="PTHR11715:SF3">
    <property type="entry name" value="GLYCINE CLEAVAGE SYSTEM H PROTEIN-RELATED"/>
    <property type="match status" value="1"/>
</dbReference>
<proteinExistence type="inferred from homology"/>
<dbReference type="InterPro" id="IPR002930">
    <property type="entry name" value="GCV_H"/>
</dbReference>
<comment type="cofactor">
    <cofactor evidence="3">
        <name>(R)-lipoate</name>
        <dbReference type="ChEBI" id="CHEBI:83088"/>
    </cofactor>
    <text evidence="3">Binds 1 lipoyl cofactor covalently.</text>
</comment>
<comment type="similarity">
    <text evidence="1 3">Belongs to the GcvH family.</text>
</comment>
<dbReference type="InterPro" id="IPR000089">
    <property type="entry name" value="Biotin_lipoyl"/>
</dbReference>
<accession>A0A0S7XXA4</accession>
<evidence type="ECO:0000256" key="1">
    <source>
        <dbReference type="ARBA" id="ARBA00009249"/>
    </source>
</evidence>
<comment type="caution">
    <text evidence="6">The sequence shown here is derived from an EMBL/GenBank/DDBJ whole genome shotgun (WGS) entry which is preliminary data.</text>
</comment>
<dbReference type="GO" id="GO:0005829">
    <property type="term" value="C:cytosol"/>
    <property type="evidence" value="ECO:0007669"/>
    <property type="project" value="TreeGrafter"/>
</dbReference>
<gene>
    <name evidence="3" type="primary">gcvH</name>
    <name evidence="6" type="ORF">AMJ44_07500</name>
</gene>
<dbReference type="InterPro" id="IPR017453">
    <property type="entry name" value="GCV_H_sub"/>
</dbReference>
<dbReference type="PANTHER" id="PTHR11715">
    <property type="entry name" value="GLYCINE CLEAVAGE SYSTEM H PROTEIN"/>
    <property type="match status" value="1"/>
</dbReference>
<evidence type="ECO:0000256" key="4">
    <source>
        <dbReference type="PIRSR" id="PIRSR617453-50"/>
    </source>
</evidence>
<dbReference type="InterPro" id="IPR003016">
    <property type="entry name" value="2-oxoA_DH_lipoyl-BS"/>
</dbReference>
<dbReference type="EMBL" id="LIZX01000066">
    <property type="protein sequence ID" value="KPJ67064.1"/>
    <property type="molecule type" value="Genomic_DNA"/>
</dbReference>
<dbReference type="PROSITE" id="PS00189">
    <property type="entry name" value="LIPOYL"/>
    <property type="match status" value="1"/>
</dbReference>
<dbReference type="InterPro" id="IPR011053">
    <property type="entry name" value="Single_hybrid_motif"/>
</dbReference>
<reference evidence="6 7" key="1">
    <citation type="journal article" date="2015" name="Microbiome">
        <title>Genomic resolution of linkages in carbon, nitrogen, and sulfur cycling among widespread estuary sediment bacteria.</title>
        <authorList>
            <person name="Baker B.J."/>
            <person name="Lazar C.S."/>
            <person name="Teske A.P."/>
            <person name="Dick G.J."/>
        </authorList>
    </citation>
    <scope>NUCLEOTIDE SEQUENCE [LARGE SCALE GENOMIC DNA]</scope>
    <source>
        <strain evidence="6">DG_54_3</strain>
    </source>
</reference>
<dbReference type="InterPro" id="IPR033753">
    <property type="entry name" value="GCV_H/Fam206"/>
</dbReference>